<dbReference type="OrthoDB" id="6322521at2"/>
<accession>G4QJR6</accession>
<feature type="chain" id="PRO_5003467329" evidence="1">
    <location>
        <begin position="25"/>
        <end position="101"/>
    </location>
</feature>
<dbReference type="RefSeq" id="WP_014107833.1">
    <property type="nucleotide sequence ID" value="NC_016041.1"/>
</dbReference>
<evidence type="ECO:0000256" key="1">
    <source>
        <dbReference type="SAM" id="SignalP"/>
    </source>
</evidence>
<protein>
    <submittedName>
        <fullName evidence="2">Uncharacterized protein</fullName>
    </submittedName>
</protein>
<proteinExistence type="predicted"/>
<evidence type="ECO:0000313" key="3">
    <source>
        <dbReference type="Proteomes" id="UP000009282"/>
    </source>
</evidence>
<dbReference type="Proteomes" id="UP000009282">
    <property type="component" value="Chromosome"/>
</dbReference>
<organism evidence="2 3">
    <name type="scientific">Glaciecola nitratireducens (strain JCM 12485 / KCTC 12276 / FR1064)</name>
    <dbReference type="NCBI Taxonomy" id="1085623"/>
    <lineage>
        <taxon>Bacteria</taxon>
        <taxon>Pseudomonadati</taxon>
        <taxon>Pseudomonadota</taxon>
        <taxon>Gammaproteobacteria</taxon>
        <taxon>Alteromonadales</taxon>
        <taxon>Alteromonadaceae</taxon>
        <taxon>Brumicola</taxon>
    </lineage>
</organism>
<dbReference type="HOGENOM" id="CLU_2287517_0_0_6"/>
<dbReference type="KEGG" id="gni:GNIT_0814"/>
<feature type="signal peptide" evidence="1">
    <location>
        <begin position="1"/>
        <end position="24"/>
    </location>
</feature>
<keyword evidence="1" id="KW-0732">Signal</keyword>
<sequence length="101" mass="10820">MSIKRTALTTLFATAIVCAAPVQAQESHVERVLSTMVSQAMQNVTAEINEEVQKSILTSAYNFSFAKPVDPTVPATKVTITDIASAKTTAKDSDVTEKSED</sequence>
<gene>
    <name evidence="2" type="ordered locus">GNIT_0814</name>
</gene>
<dbReference type="EMBL" id="CP003060">
    <property type="protein sequence ID" value="AEP28958.1"/>
    <property type="molecule type" value="Genomic_DNA"/>
</dbReference>
<dbReference type="AlphaFoldDB" id="G4QJR6"/>
<keyword evidence="3" id="KW-1185">Reference proteome</keyword>
<reference evidence="2 3" key="1">
    <citation type="journal article" date="2011" name="J. Bacteriol.">
        <title>Complete genome sequence of seawater bacterium Glaciecola nitratireducens FR1064T.</title>
        <authorList>
            <person name="Bian F."/>
            <person name="Qin Q.L."/>
            <person name="Xie B.B."/>
            <person name="Shu Y.L."/>
            <person name="Zhang X.Y."/>
            <person name="Yu Y."/>
            <person name="Chen B."/>
            <person name="Chen X.L."/>
            <person name="Zhou B.C."/>
            <person name="Zhang Y.Z."/>
        </authorList>
    </citation>
    <scope>NUCLEOTIDE SEQUENCE [LARGE SCALE GENOMIC DNA]</scope>
    <source>
        <strain evidence="3">JCM 12485 / KCTC 12276 / FR1064</strain>
    </source>
</reference>
<dbReference type="STRING" id="1085623.GNIT_0814"/>
<evidence type="ECO:0000313" key="2">
    <source>
        <dbReference type="EMBL" id="AEP28958.1"/>
    </source>
</evidence>
<name>G4QJR6_GLANF</name>